<sequence length="117" mass="13284">MADMTLTTTEYPILTEEQGAIYPHAAIDFSRREQQPCKHKPTLTRNYSEPDIDSLLLFLVISFPFISALLIACYAMKPLLQAQRLSEANRRKQTAGVYCVTESLQNSTNLKQGLYIK</sequence>
<comment type="caution">
    <text evidence="2">The sequence shown here is derived from an EMBL/GenBank/DDBJ whole genome shotgun (WGS) entry which is preliminary data.</text>
</comment>
<evidence type="ECO:0000256" key="1">
    <source>
        <dbReference type="SAM" id="Phobius"/>
    </source>
</evidence>
<gene>
    <name evidence="2" type="ORF">CDAR_263871</name>
</gene>
<evidence type="ECO:0000313" key="2">
    <source>
        <dbReference type="EMBL" id="GIY18487.1"/>
    </source>
</evidence>
<evidence type="ECO:0000313" key="3">
    <source>
        <dbReference type="Proteomes" id="UP001054837"/>
    </source>
</evidence>
<reference evidence="2 3" key="1">
    <citation type="submission" date="2021-06" db="EMBL/GenBank/DDBJ databases">
        <title>Caerostris darwini draft genome.</title>
        <authorList>
            <person name="Kono N."/>
            <person name="Arakawa K."/>
        </authorList>
    </citation>
    <scope>NUCLEOTIDE SEQUENCE [LARGE SCALE GENOMIC DNA]</scope>
</reference>
<name>A0AAV4RAU1_9ARAC</name>
<organism evidence="2 3">
    <name type="scientific">Caerostris darwini</name>
    <dbReference type="NCBI Taxonomy" id="1538125"/>
    <lineage>
        <taxon>Eukaryota</taxon>
        <taxon>Metazoa</taxon>
        <taxon>Ecdysozoa</taxon>
        <taxon>Arthropoda</taxon>
        <taxon>Chelicerata</taxon>
        <taxon>Arachnida</taxon>
        <taxon>Araneae</taxon>
        <taxon>Araneomorphae</taxon>
        <taxon>Entelegynae</taxon>
        <taxon>Araneoidea</taxon>
        <taxon>Araneidae</taxon>
        <taxon>Caerostris</taxon>
    </lineage>
</organism>
<keyword evidence="1" id="KW-0472">Membrane</keyword>
<dbReference type="Proteomes" id="UP001054837">
    <property type="component" value="Unassembled WGS sequence"/>
</dbReference>
<keyword evidence="3" id="KW-1185">Reference proteome</keyword>
<dbReference type="AlphaFoldDB" id="A0AAV4RAU1"/>
<feature type="transmembrane region" description="Helical" evidence="1">
    <location>
        <begin position="55"/>
        <end position="76"/>
    </location>
</feature>
<keyword evidence="1" id="KW-1133">Transmembrane helix</keyword>
<dbReference type="EMBL" id="BPLQ01005923">
    <property type="protein sequence ID" value="GIY18487.1"/>
    <property type="molecule type" value="Genomic_DNA"/>
</dbReference>
<protein>
    <submittedName>
        <fullName evidence="2">Uncharacterized protein</fullName>
    </submittedName>
</protein>
<accession>A0AAV4RAU1</accession>
<proteinExistence type="predicted"/>
<keyword evidence="1" id="KW-0812">Transmembrane</keyword>